<accession>G7V948</accession>
<evidence type="ECO:0000313" key="2">
    <source>
        <dbReference type="Proteomes" id="UP000005868"/>
    </source>
</evidence>
<organism evidence="1 2">
    <name type="scientific">Thermovirga lienii (strain ATCC BAA-1197 / DSM 17291 / Cas60314)</name>
    <dbReference type="NCBI Taxonomy" id="580340"/>
    <lineage>
        <taxon>Bacteria</taxon>
        <taxon>Thermotogati</taxon>
        <taxon>Synergistota</taxon>
        <taxon>Synergistia</taxon>
        <taxon>Synergistales</taxon>
        <taxon>Thermovirgaceae</taxon>
        <taxon>Thermovirga</taxon>
    </lineage>
</organism>
<proteinExistence type="predicted"/>
<dbReference type="KEGG" id="tli:Tlie_0682"/>
<name>G7V948_THELD</name>
<gene>
    <name evidence="1" type="ordered locus">Tlie_0682</name>
</gene>
<reference evidence="2" key="1">
    <citation type="submission" date="2011-10" db="EMBL/GenBank/DDBJ databases">
        <title>The complete genome of chromosome of Thermovirga lienii DSM 17291.</title>
        <authorList>
            <consortium name="US DOE Joint Genome Institute (JGI-PGF)"/>
            <person name="Lucas S."/>
            <person name="Copeland A."/>
            <person name="Lapidus A."/>
            <person name="Glavina del Rio T."/>
            <person name="Dalin E."/>
            <person name="Tice H."/>
            <person name="Bruce D."/>
            <person name="Goodwin L."/>
            <person name="Pitluck S."/>
            <person name="Peters L."/>
            <person name="Mikhailova N."/>
            <person name="Saunders E."/>
            <person name="Kyrpides N."/>
            <person name="Mavromatis K."/>
            <person name="Ivanova N."/>
            <person name="Last F.I."/>
            <person name="Brettin T."/>
            <person name="Detter J.C."/>
            <person name="Han C."/>
            <person name="Larimer F."/>
            <person name="Land M."/>
            <person name="Hauser L."/>
            <person name="Markowitz V."/>
            <person name="Cheng J.-F."/>
            <person name="Hugenholtz P."/>
            <person name="Woyke T."/>
            <person name="Wu D."/>
            <person name="Spring S."/>
            <person name="Schroeder M."/>
            <person name="Brambilla E.-M."/>
            <person name="Klenk H.-P."/>
            <person name="Eisen J.A."/>
        </authorList>
    </citation>
    <scope>NUCLEOTIDE SEQUENCE [LARGE SCALE GENOMIC DNA]</scope>
    <source>
        <strain evidence="2">ATCC BAA-1197 / DSM 17291 / Cas60314</strain>
    </source>
</reference>
<dbReference type="AlphaFoldDB" id="G7V948"/>
<reference evidence="1 2" key="2">
    <citation type="journal article" date="2012" name="Stand. Genomic Sci.">
        <title>Genome sequence of the moderately thermophilic, amino-acid-degrading and sulfur-reducing bacterium Thermovirga lienii type strain (Cas60314(T)).</title>
        <authorList>
            <person name="Goker M."/>
            <person name="Saunders E."/>
            <person name="Lapidus A."/>
            <person name="Nolan M."/>
            <person name="Lucas S."/>
            <person name="Hammon N."/>
            <person name="Deshpande S."/>
            <person name="Cheng J.F."/>
            <person name="Han C."/>
            <person name="Tapia R."/>
            <person name="Goodwin L.A."/>
            <person name="Pitluck S."/>
            <person name="Liolios K."/>
            <person name="Mavromatis K."/>
            <person name="Pagani I."/>
            <person name="Ivanova N."/>
            <person name="Mikhailova N."/>
            <person name="Pati A."/>
            <person name="Chen A."/>
            <person name="Palaniappan K."/>
            <person name="Land M."/>
            <person name="Chang Y.J."/>
            <person name="Jeffries C.D."/>
            <person name="Brambilla E.M."/>
            <person name="Rohde M."/>
            <person name="Spring S."/>
            <person name="Detter J.C."/>
            <person name="Woyke T."/>
            <person name="Bristow J."/>
            <person name="Eisen J.A."/>
            <person name="Markowitz V."/>
            <person name="Hugenholtz P."/>
            <person name="Kyrpides N.C."/>
            <person name="Klenk H.P."/>
        </authorList>
    </citation>
    <scope>NUCLEOTIDE SEQUENCE [LARGE SCALE GENOMIC DNA]</scope>
    <source>
        <strain evidence="2">ATCC BAA-1197 / DSM 17291 / Cas60314</strain>
    </source>
</reference>
<dbReference type="EMBL" id="CP003096">
    <property type="protein sequence ID" value="AER66417.1"/>
    <property type="molecule type" value="Genomic_DNA"/>
</dbReference>
<dbReference type="Pfam" id="PF03692">
    <property type="entry name" value="CxxCxxCC"/>
    <property type="match status" value="1"/>
</dbReference>
<dbReference type="Proteomes" id="UP000005868">
    <property type="component" value="Chromosome"/>
</dbReference>
<dbReference type="PANTHER" id="PTHR35866">
    <property type="entry name" value="PUTATIVE-RELATED"/>
    <property type="match status" value="1"/>
</dbReference>
<dbReference type="HOGENOM" id="CLU_125010_1_0_0"/>
<dbReference type="PANTHER" id="PTHR35866:SF1">
    <property type="entry name" value="YKGJ FAMILY CYSTEINE CLUSTER PROTEIN"/>
    <property type="match status" value="1"/>
</dbReference>
<sequence>MKNLISERWWSGGLRFSCLGCGRCCRGEPGCVWITPEEVKKLAEFLSLTETKFLSKYTYSVDGRVSLREKQNGECVFYDSDTNKCSIYEYRPLQCRLFPFWPSLMKNKENWEWEKRRCPGIGEGELHSAQEIQQCLNEAPFEDL</sequence>
<protein>
    <recommendedName>
        <fullName evidence="3">Fe-S oxidoreductase</fullName>
    </recommendedName>
</protein>
<evidence type="ECO:0000313" key="1">
    <source>
        <dbReference type="EMBL" id="AER66417.1"/>
    </source>
</evidence>
<keyword evidence="2" id="KW-1185">Reference proteome</keyword>
<evidence type="ECO:0008006" key="3">
    <source>
        <dbReference type="Google" id="ProtNLM"/>
    </source>
</evidence>
<dbReference type="STRING" id="580340.Tlie_0682"/>
<dbReference type="InterPro" id="IPR005358">
    <property type="entry name" value="Puta_zinc/iron-chelating_dom"/>
</dbReference>
<dbReference type="eggNOG" id="COG0727">
    <property type="taxonomic scope" value="Bacteria"/>
</dbReference>